<dbReference type="PATRIC" id="fig|28084.5.peg.2335"/>
<protein>
    <submittedName>
        <fullName evidence="3">Uncharacterized protein</fullName>
    </submittedName>
</protein>
<dbReference type="EMBL" id="LNXW01000013">
    <property type="protein sequence ID" value="KTC80138.1"/>
    <property type="molecule type" value="Genomic_DNA"/>
</dbReference>
<evidence type="ECO:0000256" key="2">
    <source>
        <dbReference type="SAM" id="SignalP"/>
    </source>
</evidence>
<dbReference type="AlphaFoldDB" id="A0A0W0S9U3"/>
<dbReference type="RefSeq" id="WP_058387901.1">
    <property type="nucleotide sequence ID" value="NZ_LNXW01000013.1"/>
</dbReference>
<dbReference type="STRING" id="28084.Lche_2158"/>
<dbReference type="PROSITE" id="PS51257">
    <property type="entry name" value="PROKAR_LIPOPROTEIN"/>
    <property type="match status" value="1"/>
</dbReference>
<sequence length="62" mass="6446">MRILGTFKVIIALVTLVSSMLLFSSCASSTAAGSSQNTSQTDKSGYGWPMLEGMADTVVGID</sequence>
<gene>
    <name evidence="3" type="ORF">Lche_2158</name>
</gene>
<keyword evidence="2" id="KW-0732">Signal</keyword>
<feature type="signal peptide" evidence="2">
    <location>
        <begin position="1"/>
        <end position="31"/>
    </location>
</feature>
<proteinExistence type="predicted"/>
<dbReference type="Proteomes" id="UP000054921">
    <property type="component" value="Unassembled WGS sequence"/>
</dbReference>
<name>A0A0W0S9U3_9GAMM</name>
<feature type="chain" id="PRO_5006911753" evidence="2">
    <location>
        <begin position="32"/>
        <end position="62"/>
    </location>
</feature>
<evidence type="ECO:0000313" key="4">
    <source>
        <dbReference type="Proteomes" id="UP000054921"/>
    </source>
</evidence>
<evidence type="ECO:0000313" key="3">
    <source>
        <dbReference type="EMBL" id="KTC80138.1"/>
    </source>
</evidence>
<comment type="caution">
    <text evidence="3">The sequence shown here is derived from an EMBL/GenBank/DDBJ whole genome shotgun (WGS) entry which is preliminary data.</text>
</comment>
<feature type="region of interest" description="Disordered" evidence="1">
    <location>
        <begin position="29"/>
        <end position="48"/>
    </location>
</feature>
<reference evidence="3 4" key="1">
    <citation type="submission" date="2015-11" db="EMBL/GenBank/DDBJ databases">
        <title>Genomic analysis of 38 Legionella species identifies large and diverse effector repertoires.</title>
        <authorList>
            <person name="Burstein D."/>
            <person name="Amaro F."/>
            <person name="Zusman T."/>
            <person name="Lifshitz Z."/>
            <person name="Cohen O."/>
            <person name="Gilbert J.A."/>
            <person name="Pupko T."/>
            <person name="Shuman H.A."/>
            <person name="Segal G."/>
        </authorList>
    </citation>
    <scope>NUCLEOTIDE SEQUENCE [LARGE SCALE GENOMIC DNA]</scope>
    <source>
        <strain evidence="3 4">ORW</strain>
    </source>
</reference>
<evidence type="ECO:0000256" key="1">
    <source>
        <dbReference type="SAM" id="MobiDB-lite"/>
    </source>
</evidence>
<accession>A0A0W0S9U3</accession>
<organism evidence="3 4">
    <name type="scientific">Legionella cherrii</name>
    <dbReference type="NCBI Taxonomy" id="28084"/>
    <lineage>
        <taxon>Bacteria</taxon>
        <taxon>Pseudomonadati</taxon>
        <taxon>Pseudomonadota</taxon>
        <taxon>Gammaproteobacteria</taxon>
        <taxon>Legionellales</taxon>
        <taxon>Legionellaceae</taxon>
        <taxon>Legionella</taxon>
    </lineage>
</organism>